<dbReference type="AlphaFoldDB" id="A0A1G6Z686"/>
<protein>
    <submittedName>
        <fullName evidence="1">Uncharacterized protein</fullName>
    </submittedName>
</protein>
<accession>A0A1G6Z686</accession>
<sequence length="120" mass="13735">MKIRIYRNSVRFRLSKTEVGRLEEEGYLEETTDFGPSQLSYAIRKSTGNELEARFEQNKITLEVPEKLLTGWAANNTVGFEGNMPLGEGSSLYLLIEKDFKCLDNVEEDQSDNYDNPKTC</sequence>
<evidence type="ECO:0000313" key="1">
    <source>
        <dbReference type="EMBL" id="SDD98148.1"/>
    </source>
</evidence>
<keyword evidence="2" id="KW-1185">Reference proteome</keyword>
<evidence type="ECO:0000313" key="2">
    <source>
        <dbReference type="Proteomes" id="UP000198748"/>
    </source>
</evidence>
<name>A0A1G6Z686_9BACT</name>
<reference evidence="2" key="1">
    <citation type="submission" date="2016-10" db="EMBL/GenBank/DDBJ databases">
        <authorList>
            <person name="Varghese N."/>
            <person name="Submissions S."/>
        </authorList>
    </citation>
    <scope>NUCLEOTIDE SEQUENCE [LARGE SCALE GENOMIC DNA]</scope>
    <source>
        <strain evidence="2">DSM 25329</strain>
    </source>
</reference>
<dbReference type="RefSeq" id="WP_090147188.1">
    <property type="nucleotide sequence ID" value="NZ_FNAN01000003.1"/>
</dbReference>
<proteinExistence type="predicted"/>
<organism evidence="1 2">
    <name type="scientific">Dyadobacter soli</name>
    <dbReference type="NCBI Taxonomy" id="659014"/>
    <lineage>
        <taxon>Bacteria</taxon>
        <taxon>Pseudomonadati</taxon>
        <taxon>Bacteroidota</taxon>
        <taxon>Cytophagia</taxon>
        <taxon>Cytophagales</taxon>
        <taxon>Spirosomataceae</taxon>
        <taxon>Dyadobacter</taxon>
    </lineage>
</organism>
<dbReference type="InterPro" id="IPR053825">
    <property type="entry name" value="DUF7009"/>
</dbReference>
<dbReference type="OrthoDB" id="7060517at2"/>
<dbReference type="Proteomes" id="UP000198748">
    <property type="component" value="Unassembled WGS sequence"/>
</dbReference>
<gene>
    <name evidence="1" type="ORF">SAMN04487996_10333</name>
</gene>
<dbReference type="EMBL" id="FNAN01000003">
    <property type="protein sequence ID" value="SDD98148.1"/>
    <property type="molecule type" value="Genomic_DNA"/>
</dbReference>
<dbReference type="STRING" id="659014.SAMN04487996_10333"/>
<dbReference type="Pfam" id="PF22668">
    <property type="entry name" value="DUF7009"/>
    <property type="match status" value="1"/>
</dbReference>